<dbReference type="InterPro" id="IPR050428">
    <property type="entry name" value="TCS_sensor_his_kinase"/>
</dbReference>
<dbReference type="Pfam" id="PF00512">
    <property type="entry name" value="HisKA"/>
    <property type="match status" value="1"/>
</dbReference>
<evidence type="ECO:0000256" key="11">
    <source>
        <dbReference type="SAM" id="Phobius"/>
    </source>
</evidence>
<evidence type="ECO:0000256" key="6">
    <source>
        <dbReference type="ARBA" id="ARBA00022692"/>
    </source>
</evidence>
<sequence length="457" mass="47514">MNRWPIRIRLTAAFTLAMALVLSVVAIVTVLSTRASLDESIASGLEYRLRGLEAVAAVDAPVLPQAGKDTASQILSSGSQVLASTPETRGQPLLGAGEVLVGEHAPTVVERQGIGSLPGPVRVAAIAAPDGRFLVAAVSLADRDAAVGDLSGELAVSFPLVLVVAAAGAYLLAAGVLRPVERMRARAAAITADDPDQLLPVPPARDEISRLGATFNELINRLHASLDRQRRFVADASHDLRTPLSLLTTELELALRRPRSAEELVAALRSALEETERLSRLADSLLLLSSADQAPRAASATELGQVLEAVAARYLALAGKEGLRVQCPAGLMAQINRDDLERAVGNLVDNALVHGKPPITIVGRTAPESQGRAMVAVEVRDSGAGIDPGFLPHIFDRFTRADSARSVGGAGLGLAITSALAHRNRGQAVAANHPGGGAVLTLLLRATPAPVSPSGRP</sequence>
<dbReference type="Gene3D" id="6.10.340.10">
    <property type="match status" value="1"/>
</dbReference>
<dbReference type="PROSITE" id="PS50109">
    <property type="entry name" value="HIS_KIN"/>
    <property type="match status" value="1"/>
</dbReference>
<evidence type="ECO:0000256" key="1">
    <source>
        <dbReference type="ARBA" id="ARBA00000085"/>
    </source>
</evidence>
<dbReference type="PANTHER" id="PTHR45436:SF5">
    <property type="entry name" value="SENSOR HISTIDINE KINASE TRCS"/>
    <property type="match status" value="1"/>
</dbReference>
<dbReference type="Gene3D" id="3.30.565.10">
    <property type="entry name" value="Histidine kinase-like ATPase, C-terminal domain"/>
    <property type="match status" value="1"/>
</dbReference>
<feature type="domain" description="Histidine kinase" evidence="12">
    <location>
        <begin position="235"/>
        <end position="448"/>
    </location>
</feature>
<evidence type="ECO:0000256" key="3">
    <source>
        <dbReference type="ARBA" id="ARBA00012438"/>
    </source>
</evidence>
<evidence type="ECO:0000313" key="15">
    <source>
        <dbReference type="Proteomes" id="UP001226577"/>
    </source>
</evidence>
<dbReference type="Gene3D" id="1.10.287.130">
    <property type="match status" value="1"/>
</dbReference>
<evidence type="ECO:0000256" key="2">
    <source>
        <dbReference type="ARBA" id="ARBA00004236"/>
    </source>
</evidence>
<dbReference type="Proteomes" id="UP001226577">
    <property type="component" value="Unassembled WGS sequence"/>
</dbReference>
<name>A0ABT9RWL3_9MICC</name>
<dbReference type="PRINTS" id="PR00344">
    <property type="entry name" value="BCTRLSENSOR"/>
</dbReference>
<keyword evidence="6 11" id="KW-0812">Transmembrane</keyword>
<evidence type="ECO:0000256" key="8">
    <source>
        <dbReference type="ARBA" id="ARBA00022989"/>
    </source>
</evidence>
<dbReference type="InterPro" id="IPR003661">
    <property type="entry name" value="HisK_dim/P_dom"/>
</dbReference>
<dbReference type="SMART" id="SM00387">
    <property type="entry name" value="HATPase_c"/>
    <property type="match status" value="1"/>
</dbReference>
<evidence type="ECO:0000256" key="9">
    <source>
        <dbReference type="ARBA" id="ARBA00023012"/>
    </source>
</evidence>
<dbReference type="EMBL" id="JAUSRE010000010">
    <property type="protein sequence ID" value="MDP9888609.1"/>
    <property type="molecule type" value="Genomic_DNA"/>
</dbReference>
<dbReference type="RefSeq" id="WP_307307827.1">
    <property type="nucleotide sequence ID" value="NZ_JAUSRE010000010.1"/>
</dbReference>
<keyword evidence="15" id="KW-1185">Reference proteome</keyword>
<dbReference type="SUPFAM" id="SSF55874">
    <property type="entry name" value="ATPase domain of HSP90 chaperone/DNA topoisomerase II/histidine kinase"/>
    <property type="match status" value="1"/>
</dbReference>
<accession>A0ABT9RWL3</accession>
<keyword evidence="7 14" id="KW-0418">Kinase</keyword>
<comment type="caution">
    <text evidence="14">The sequence shown here is derived from an EMBL/GenBank/DDBJ whole genome shotgun (WGS) entry which is preliminary data.</text>
</comment>
<dbReference type="EC" id="2.7.13.3" evidence="3"/>
<dbReference type="InterPro" id="IPR003594">
    <property type="entry name" value="HATPase_dom"/>
</dbReference>
<evidence type="ECO:0000256" key="7">
    <source>
        <dbReference type="ARBA" id="ARBA00022777"/>
    </source>
</evidence>
<dbReference type="InterPro" id="IPR004358">
    <property type="entry name" value="Sig_transdc_His_kin-like_C"/>
</dbReference>
<comment type="subcellular location">
    <subcellularLocation>
        <location evidence="2">Cell membrane</location>
    </subcellularLocation>
</comment>
<dbReference type="Pfam" id="PF00672">
    <property type="entry name" value="HAMP"/>
    <property type="match status" value="1"/>
</dbReference>
<evidence type="ECO:0000313" key="14">
    <source>
        <dbReference type="EMBL" id="MDP9888609.1"/>
    </source>
</evidence>
<keyword evidence="8 11" id="KW-1133">Transmembrane helix</keyword>
<organism evidence="14 15">
    <name type="scientific">Pseudarthrobacter enclensis</name>
    <dbReference type="NCBI Taxonomy" id="993070"/>
    <lineage>
        <taxon>Bacteria</taxon>
        <taxon>Bacillati</taxon>
        <taxon>Actinomycetota</taxon>
        <taxon>Actinomycetes</taxon>
        <taxon>Micrococcales</taxon>
        <taxon>Micrococcaceae</taxon>
        <taxon>Pseudarthrobacter</taxon>
    </lineage>
</organism>
<dbReference type="InterPro" id="IPR003660">
    <property type="entry name" value="HAMP_dom"/>
</dbReference>
<keyword evidence="10 11" id="KW-0472">Membrane</keyword>
<protein>
    <recommendedName>
        <fullName evidence="3">histidine kinase</fullName>
        <ecNumber evidence="3">2.7.13.3</ecNumber>
    </recommendedName>
</protein>
<evidence type="ECO:0000256" key="4">
    <source>
        <dbReference type="ARBA" id="ARBA00022553"/>
    </source>
</evidence>
<dbReference type="Pfam" id="PF02518">
    <property type="entry name" value="HATPase_c"/>
    <property type="match status" value="1"/>
</dbReference>
<gene>
    <name evidence="14" type="ORF">J2X98_002202</name>
</gene>
<dbReference type="InterPro" id="IPR005467">
    <property type="entry name" value="His_kinase_dom"/>
</dbReference>
<proteinExistence type="predicted"/>
<keyword evidence="4" id="KW-0597">Phosphoprotein</keyword>
<comment type="catalytic activity">
    <reaction evidence="1">
        <text>ATP + protein L-histidine = ADP + protein N-phospho-L-histidine.</text>
        <dbReference type="EC" id="2.7.13.3"/>
    </reaction>
</comment>
<dbReference type="CDD" id="cd00082">
    <property type="entry name" value="HisKA"/>
    <property type="match status" value="1"/>
</dbReference>
<dbReference type="SMART" id="SM00388">
    <property type="entry name" value="HisKA"/>
    <property type="match status" value="1"/>
</dbReference>
<keyword evidence="5" id="KW-0808">Transferase</keyword>
<reference evidence="14 15" key="1">
    <citation type="submission" date="2023-07" db="EMBL/GenBank/DDBJ databases">
        <title>Sorghum-associated microbial communities from plants grown in Nebraska, USA.</title>
        <authorList>
            <person name="Schachtman D."/>
        </authorList>
    </citation>
    <scope>NUCLEOTIDE SEQUENCE [LARGE SCALE GENOMIC DNA]</scope>
    <source>
        <strain evidence="14 15">CC222</strain>
    </source>
</reference>
<dbReference type="InterPro" id="IPR036097">
    <property type="entry name" value="HisK_dim/P_sf"/>
</dbReference>
<evidence type="ECO:0000259" key="13">
    <source>
        <dbReference type="PROSITE" id="PS50885"/>
    </source>
</evidence>
<evidence type="ECO:0000259" key="12">
    <source>
        <dbReference type="PROSITE" id="PS50109"/>
    </source>
</evidence>
<dbReference type="SUPFAM" id="SSF158472">
    <property type="entry name" value="HAMP domain-like"/>
    <property type="match status" value="1"/>
</dbReference>
<evidence type="ECO:0000256" key="5">
    <source>
        <dbReference type="ARBA" id="ARBA00022679"/>
    </source>
</evidence>
<dbReference type="CDD" id="cd00075">
    <property type="entry name" value="HATPase"/>
    <property type="match status" value="1"/>
</dbReference>
<feature type="domain" description="HAMP" evidence="13">
    <location>
        <begin position="174"/>
        <end position="227"/>
    </location>
</feature>
<dbReference type="GO" id="GO:0016301">
    <property type="term" value="F:kinase activity"/>
    <property type="evidence" value="ECO:0007669"/>
    <property type="project" value="UniProtKB-KW"/>
</dbReference>
<keyword evidence="9" id="KW-0902">Two-component regulatory system</keyword>
<evidence type="ECO:0000256" key="10">
    <source>
        <dbReference type="ARBA" id="ARBA00023136"/>
    </source>
</evidence>
<dbReference type="PROSITE" id="PS50885">
    <property type="entry name" value="HAMP"/>
    <property type="match status" value="1"/>
</dbReference>
<feature type="transmembrane region" description="Helical" evidence="11">
    <location>
        <begin position="156"/>
        <end position="177"/>
    </location>
</feature>
<dbReference type="PANTHER" id="PTHR45436">
    <property type="entry name" value="SENSOR HISTIDINE KINASE YKOH"/>
    <property type="match status" value="1"/>
</dbReference>
<dbReference type="SMART" id="SM00304">
    <property type="entry name" value="HAMP"/>
    <property type="match status" value="1"/>
</dbReference>
<dbReference type="SUPFAM" id="SSF47384">
    <property type="entry name" value="Homodimeric domain of signal transducing histidine kinase"/>
    <property type="match status" value="1"/>
</dbReference>
<dbReference type="InterPro" id="IPR036890">
    <property type="entry name" value="HATPase_C_sf"/>
</dbReference>
<dbReference type="CDD" id="cd06225">
    <property type="entry name" value="HAMP"/>
    <property type="match status" value="1"/>
</dbReference>